<feature type="region of interest" description="Disordered" evidence="1">
    <location>
        <begin position="24"/>
        <end position="57"/>
    </location>
</feature>
<dbReference type="InterPro" id="IPR000467">
    <property type="entry name" value="G_patch_dom"/>
</dbReference>
<name>A0A7R9WBT5_9STRA</name>
<feature type="domain" description="G-patch" evidence="2">
    <location>
        <begin position="93"/>
        <end position="140"/>
    </location>
</feature>
<dbReference type="GO" id="GO:0003676">
    <property type="term" value="F:nucleic acid binding"/>
    <property type="evidence" value="ECO:0007669"/>
    <property type="project" value="InterPro"/>
</dbReference>
<dbReference type="EMBL" id="HBED01036850">
    <property type="protein sequence ID" value="CAD8320129.1"/>
    <property type="molecule type" value="Transcribed_RNA"/>
</dbReference>
<dbReference type="SMART" id="SM00443">
    <property type="entry name" value="G_patch"/>
    <property type="match status" value="1"/>
</dbReference>
<accession>A0A7R9WBT5</accession>
<dbReference type="InterPro" id="IPR039146">
    <property type="entry name" value="GPANK1"/>
</dbReference>
<dbReference type="PANTHER" id="PTHR20923:SF1">
    <property type="entry name" value="G PATCH DOMAIN AND ANKYRIN REPEAT-CONTAINING PROTEIN 1"/>
    <property type="match status" value="1"/>
</dbReference>
<dbReference type="PROSITE" id="PS50174">
    <property type="entry name" value="G_PATCH"/>
    <property type="match status" value="1"/>
</dbReference>
<feature type="compositionally biased region" description="Basic and acidic residues" evidence="1">
    <location>
        <begin position="36"/>
        <end position="47"/>
    </location>
</feature>
<organism evidence="3">
    <name type="scientific">Pseudictyota dubia</name>
    <dbReference type="NCBI Taxonomy" id="2749911"/>
    <lineage>
        <taxon>Eukaryota</taxon>
        <taxon>Sar</taxon>
        <taxon>Stramenopiles</taxon>
        <taxon>Ochrophyta</taxon>
        <taxon>Bacillariophyta</taxon>
        <taxon>Mediophyceae</taxon>
        <taxon>Biddulphiophycidae</taxon>
        <taxon>Eupodiscales</taxon>
        <taxon>Odontellaceae</taxon>
        <taxon>Pseudictyota</taxon>
    </lineage>
</organism>
<evidence type="ECO:0000259" key="2">
    <source>
        <dbReference type="PROSITE" id="PS50174"/>
    </source>
</evidence>
<gene>
    <name evidence="3" type="ORF">TDUB1175_LOCUS18545</name>
</gene>
<reference evidence="3" key="1">
    <citation type="submission" date="2021-01" db="EMBL/GenBank/DDBJ databases">
        <authorList>
            <person name="Corre E."/>
            <person name="Pelletier E."/>
            <person name="Niang G."/>
            <person name="Scheremetjew M."/>
            <person name="Finn R."/>
            <person name="Kale V."/>
            <person name="Holt S."/>
            <person name="Cochrane G."/>
            <person name="Meng A."/>
            <person name="Brown T."/>
            <person name="Cohen L."/>
        </authorList>
    </citation>
    <scope>NUCLEOTIDE SEQUENCE</scope>
    <source>
        <strain evidence="3">CCMP147</strain>
    </source>
</reference>
<proteinExistence type="predicted"/>
<dbReference type="PANTHER" id="PTHR20923">
    <property type="entry name" value="BAT4 PROTEIN-RELATED"/>
    <property type="match status" value="1"/>
</dbReference>
<sequence>MSPSQPEGEAVIIEEEPPHEFYANLVGRIPPPTTAERSHNAALERRSMPSSSHLVPPEETRALKDATKISLEAQVYFRELCDPPRMSALLLDKSNKGFKILASMGWKEEDGGLGKYRQGPMEPVKTSLKSDKKGLGMVKTDERVTHRLGQMCSKVTSADGKQICSRKRVALEADREKQRDKRARILLRDDIPVEYEGLYLSLA</sequence>
<protein>
    <recommendedName>
        <fullName evidence="2">G-patch domain-containing protein</fullName>
    </recommendedName>
</protein>
<evidence type="ECO:0000256" key="1">
    <source>
        <dbReference type="SAM" id="MobiDB-lite"/>
    </source>
</evidence>
<evidence type="ECO:0000313" key="3">
    <source>
        <dbReference type="EMBL" id="CAD8320129.1"/>
    </source>
</evidence>
<dbReference type="Pfam" id="PF01585">
    <property type="entry name" value="G-patch"/>
    <property type="match status" value="1"/>
</dbReference>
<dbReference type="AlphaFoldDB" id="A0A7R9WBT5"/>